<keyword evidence="3" id="KW-1185">Reference proteome</keyword>
<proteinExistence type="predicted"/>
<feature type="domain" description="PIN like" evidence="1">
    <location>
        <begin position="29"/>
        <end position="272"/>
    </location>
</feature>
<comment type="caution">
    <text evidence="2">The sequence shown here is derived from an EMBL/GenBank/DDBJ whole genome shotgun (WGS) entry which is preliminary data.</text>
</comment>
<accession>A0ABW7AJ92</accession>
<dbReference type="Proteomes" id="UP001603978">
    <property type="component" value="Unassembled WGS sequence"/>
</dbReference>
<dbReference type="EMBL" id="JBICRM010000021">
    <property type="protein sequence ID" value="MFG1707440.1"/>
    <property type="molecule type" value="Genomic_DNA"/>
</dbReference>
<evidence type="ECO:0000313" key="3">
    <source>
        <dbReference type="Proteomes" id="UP001603978"/>
    </source>
</evidence>
<gene>
    <name evidence="2" type="ORF">ACFLIM_29990</name>
</gene>
<reference evidence="2 3" key="1">
    <citation type="submission" date="2024-10" db="EMBL/GenBank/DDBJ databases">
        <authorList>
            <person name="Topkara A.R."/>
            <person name="Saygin H."/>
        </authorList>
    </citation>
    <scope>NUCLEOTIDE SEQUENCE [LARGE SCALE GENOMIC DNA]</scope>
    <source>
        <strain evidence="2 3">M3C6</strain>
    </source>
</reference>
<name>A0ABW7AJ92_9ACTN</name>
<dbReference type="Pfam" id="PF18476">
    <property type="entry name" value="PIN_8"/>
    <property type="match status" value="1"/>
</dbReference>
<evidence type="ECO:0000259" key="1">
    <source>
        <dbReference type="Pfam" id="PF18476"/>
    </source>
</evidence>
<evidence type="ECO:0000313" key="2">
    <source>
        <dbReference type="EMBL" id="MFG1707440.1"/>
    </source>
</evidence>
<dbReference type="InterPro" id="IPR041578">
    <property type="entry name" value="PIN_8"/>
</dbReference>
<organism evidence="2 3">
    <name type="scientific">Nonomuraea marmarensis</name>
    <dbReference type="NCBI Taxonomy" id="3351344"/>
    <lineage>
        <taxon>Bacteria</taxon>
        <taxon>Bacillati</taxon>
        <taxon>Actinomycetota</taxon>
        <taxon>Actinomycetes</taxon>
        <taxon>Streptosporangiales</taxon>
        <taxon>Streptosporangiaceae</taxon>
        <taxon>Nonomuraea</taxon>
    </lineage>
</organism>
<sequence length="516" mass="58884">MLHQYRTWLQRPGGEEDDAQHREFFENAMIVLDTNVLLSLYELHASARDEVIDALARVQSRLWLPYQVGLEFVRRRHAVIAARTRSLSEALRDVDKRFIAARQAIIAARDEVGQLYVKYAWNYEITQELSESITQQSVDAAVSAIKQDLRQRVKDLKDKHDLALGSIDSDDHILPIVADLYGNQVAAPVPPETVRNRVTEAITYRFPNEIPPGFSDATKGTDLNRAGDYLIWEEIIERARQLPEPRRVIFVSSDGKEDWYEPAEPGRAARPWPMLSDELWARAGANLRILKSAQFFEGAHRYLDAQISTTTYKEIDRATETLEESRVHQEAVRAVDDLRTHLMAGEFSEELLDSYLNVKRVLAESMQAVVQDQLSDGCPAFHELREKLSLFMASKIEERIPEKYLRVPYGSRIHEDLFAILYQNIGSPVPAGRLRIVTGDSVHTERRTRELRELGFNIDARKQGSEDVYTLHGLSLDHTLVRSIIGNNVRRDSALSTSDREEILRILGDIDFDAGD</sequence>
<dbReference type="RefSeq" id="WP_393171141.1">
    <property type="nucleotide sequence ID" value="NZ_JBICRM010000021.1"/>
</dbReference>
<protein>
    <submittedName>
        <fullName evidence="2">PIN-like domain-containing protein</fullName>
    </submittedName>
</protein>